<evidence type="ECO:0000256" key="3">
    <source>
        <dbReference type="ARBA" id="ARBA00022801"/>
    </source>
</evidence>
<dbReference type="SMART" id="SM00646">
    <property type="entry name" value="Ami_3"/>
    <property type="match status" value="1"/>
</dbReference>
<sequence>MSRKFVIFLGVVILSVCLSSYIPIKKQAKDRVFTVVLDAGHGGKDPGKKTKHYNEKDIALNIVLKIGKELEKHDNIKVVYTRKTDVFVDLYERGRIANEANADLFVSVHCNAHNSQAYGAETWVLGLHANKQNFKVAKEENSVIFLEEDYEQKYDGFDPNDEESVISLLLMQEEYLDQSIQLAGIIQNGFTNKLKRRNRKVKQAGFIVLHQTFMPSVLIETGFITNKYEGAYLSSTKGQLEMAKSIATSVLNYRKVVSQNLSLDEVIEKEEPEMVTSDAEPVIVEGVTFKVQIAASSRLLETEPYNFNGLSTISRESFNDLYRYFYGNTSNYTEAERLQAEAREKGYPSAYLVAYKDGQRISVSEALRSVAN</sequence>
<evidence type="ECO:0000313" key="6">
    <source>
        <dbReference type="Proteomes" id="UP001596978"/>
    </source>
</evidence>
<protein>
    <recommendedName>
        <fullName evidence="2">N-acetylmuramoyl-L-alanine amidase</fullName>
        <ecNumber evidence="2">3.5.1.28</ecNumber>
    </recommendedName>
</protein>
<evidence type="ECO:0000256" key="1">
    <source>
        <dbReference type="ARBA" id="ARBA00001561"/>
    </source>
</evidence>
<dbReference type="PANTHER" id="PTHR30404:SF0">
    <property type="entry name" value="N-ACETYLMURAMOYL-L-ALANINE AMIDASE AMIC"/>
    <property type="match status" value="1"/>
</dbReference>
<gene>
    <name evidence="5" type="ORF">ACFQ1M_09275</name>
</gene>
<dbReference type="EC" id="3.5.1.28" evidence="2"/>
<dbReference type="PANTHER" id="PTHR30404">
    <property type="entry name" value="N-ACETYLMURAMOYL-L-ALANINE AMIDASE"/>
    <property type="match status" value="1"/>
</dbReference>
<dbReference type="EMBL" id="JBHTJH010000005">
    <property type="protein sequence ID" value="MFD0862402.1"/>
    <property type="molecule type" value="Genomic_DNA"/>
</dbReference>
<proteinExistence type="predicted"/>
<dbReference type="InterPro" id="IPR002508">
    <property type="entry name" value="MurNAc-LAA_cat"/>
</dbReference>
<dbReference type="RefSeq" id="WP_386407319.1">
    <property type="nucleotide sequence ID" value="NZ_JBHTJH010000005.1"/>
</dbReference>
<dbReference type="CDD" id="cd02696">
    <property type="entry name" value="MurNAc-LAA"/>
    <property type="match status" value="1"/>
</dbReference>
<evidence type="ECO:0000259" key="4">
    <source>
        <dbReference type="SMART" id="SM00646"/>
    </source>
</evidence>
<accession>A0ABW3CZ84</accession>
<reference evidence="6" key="1">
    <citation type="journal article" date="2019" name="Int. J. Syst. Evol. Microbiol.">
        <title>The Global Catalogue of Microorganisms (GCM) 10K type strain sequencing project: providing services to taxonomists for standard genome sequencing and annotation.</title>
        <authorList>
            <consortium name="The Broad Institute Genomics Platform"/>
            <consortium name="The Broad Institute Genome Sequencing Center for Infectious Disease"/>
            <person name="Wu L."/>
            <person name="Ma J."/>
        </authorList>
    </citation>
    <scope>NUCLEOTIDE SEQUENCE [LARGE SCALE GENOMIC DNA]</scope>
    <source>
        <strain evidence="6">CCUG 62952</strain>
    </source>
</reference>
<keyword evidence="6" id="KW-1185">Reference proteome</keyword>
<name>A0ABW3CZ84_9FLAO</name>
<dbReference type="InterPro" id="IPR050695">
    <property type="entry name" value="N-acetylmuramoyl_amidase_3"/>
</dbReference>
<evidence type="ECO:0000313" key="5">
    <source>
        <dbReference type="EMBL" id="MFD0862402.1"/>
    </source>
</evidence>
<dbReference type="Gene3D" id="3.40.630.40">
    <property type="entry name" value="Zn-dependent exopeptidases"/>
    <property type="match status" value="1"/>
</dbReference>
<dbReference type="Pfam" id="PF01520">
    <property type="entry name" value="Amidase_3"/>
    <property type="match status" value="1"/>
</dbReference>
<keyword evidence="3" id="KW-0378">Hydrolase</keyword>
<feature type="domain" description="MurNAc-LAA" evidence="4">
    <location>
        <begin position="94"/>
        <end position="251"/>
    </location>
</feature>
<comment type="caution">
    <text evidence="5">The sequence shown here is derived from an EMBL/GenBank/DDBJ whole genome shotgun (WGS) entry which is preliminary data.</text>
</comment>
<dbReference type="Proteomes" id="UP001596978">
    <property type="component" value="Unassembled WGS sequence"/>
</dbReference>
<organism evidence="5 6">
    <name type="scientific">Sungkyunkwania multivorans</name>
    <dbReference type="NCBI Taxonomy" id="1173618"/>
    <lineage>
        <taxon>Bacteria</taxon>
        <taxon>Pseudomonadati</taxon>
        <taxon>Bacteroidota</taxon>
        <taxon>Flavobacteriia</taxon>
        <taxon>Flavobacteriales</taxon>
        <taxon>Flavobacteriaceae</taxon>
        <taxon>Sungkyunkwania</taxon>
    </lineage>
</organism>
<dbReference type="SUPFAM" id="SSF53187">
    <property type="entry name" value="Zn-dependent exopeptidases"/>
    <property type="match status" value="1"/>
</dbReference>
<comment type="catalytic activity">
    <reaction evidence="1">
        <text>Hydrolyzes the link between N-acetylmuramoyl residues and L-amino acid residues in certain cell-wall glycopeptides.</text>
        <dbReference type="EC" id="3.5.1.28"/>
    </reaction>
</comment>
<evidence type="ECO:0000256" key="2">
    <source>
        <dbReference type="ARBA" id="ARBA00011901"/>
    </source>
</evidence>